<feature type="active site" description="Charge relay system" evidence="15">
    <location>
        <position position="281"/>
    </location>
</feature>
<sequence>MLCLALLTAAAAVSARVLDSVPAVPQGWSEASAALPTDKLALKIALKQQHAAALEQAVLAVSSPGSPSYGKHLTREELRSYVAPTEQSVADVTAWLAKYGIAPTVDNDWITISTDVKTANAMLDADFSWYEYEKGGGLKLRTLSYSVPDEVAQHIDLIQPTTRFGQLGSKRSTVFDIVIVDEDDDVAALKQDAAASPAAAAASCTTTVTPQCLKDQYNIGYTPETEGNLIAFASYLEEYARYADLEQFTTQVLPEAAGQNFSVTTINGGLNDQDSSDDSGEANLDLQYVLAVSQPIPILEYSTGGRGPLIPTLNNKFPSTNEPYLEFLTYVLGQDDADLPQTLTTSYGEEEQSVPEEYALKVCNLFMQLGARGVSVLFSSGDSGPGGSCKSNVDNTTTTFLPTFPAGCPWVTAVGATTGSAPERGVSFSSGGFSIYHAQPEWQADAVPAYLSSIGGTYEGLFNATGRGIPDVAAQGQSFVVYDKGRRALLSGTSASSPAFAGVVALLNAARRSQGSPPLGFLNPWLYNNSAALLDITAGYSSGCQNAGGGLPTSGARWNSTAGWDPVTGLGTPLFDKLLAAAAPGVANE</sequence>
<comment type="function">
    <text evidence="2">Secreted tripeptidyl-peptidase which degrades proteins at acidic pHs and is involved in virulence.</text>
</comment>
<dbReference type="CDD" id="cd11377">
    <property type="entry name" value="Pro-peptidase_S53"/>
    <property type="match status" value="1"/>
</dbReference>
<evidence type="ECO:0000256" key="12">
    <source>
        <dbReference type="ARBA" id="ARBA00023026"/>
    </source>
</evidence>
<keyword evidence="6 15" id="KW-0645">Protease</keyword>
<keyword evidence="5" id="KW-0964">Secreted</keyword>
<dbReference type="STRING" id="1214573.A0A0G2F9C4"/>
<dbReference type="EC" id="3.4.14.10" evidence="4"/>
<proteinExistence type="predicted"/>
<dbReference type="InterPro" id="IPR023828">
    <property type="entry name" value="Peptidase_S8_Ser-AS"/>
</dbReference>
<dbReference type="EMBL" id="LCUC01000443">
    <property type="protein sequence ID" value="KKY30789.1"/>
    <property type="molecule type" value="Genomic_DNA"/>
</dbReference>
<keyword evidence="13" id="KW-0865">Zymogen</keyword>
<dbReference type="GO" id="GO:0046872">
    <property type="term" value="F:metal ion binding"/>
    <property type="evidence" value="ECO:0007669"/>
    <property type="project" value="UniProtKB-UniRule"/>
</dbReference>
<evidence type="ECO:0000256" key="8">
    <source>
        <dbReference type="ARBA" id="ARBA00022729"/>
    </source>
</evidence>
<dbReference type="Pfam" id="PF09286">
    <property type="entry name" value="Pro-kuma_activ"/>
    <property type="match status" value="1"/>
</dbReference>
<evidence type="ECO:0000256" key="16">
    <source>
        <dbReference type="SAM" id="SignalP"/>
    </source>
</evidence>
<dbReference type="PANTHER" id="PTHR14218:SF15">
    <property type="entry name" value="TRIPEPTIDYL-PEPTIDASE 1"/>
    <property type="match status" value="1"/>
</dbReference>
<dbReference type="AlphaFoldDB" id="A0A0G2F9C4"/>
<evidence type="ECO:0000313" key="19">
    <source>
        <dbReference type="Proteomes" id="UP000034680"/>
    </source>
</evidence>
<dbReference type="PROSITE" id="PS51695">
    <property type="entry name" value="SEDOLISIN"/>
    <property type="match status" value="1"/>
</dbReference>
<dbReference type="InterPro" id="IPR050819">
    <property type="entry name" value="Tripeptidyl-peptidase_I"/>
</dbReference>
<reference evidence="18 19" key="2">
    <citation type="submission" date="2015-05" db="EMBL/GenBank/DDBJ databases">
        <authorList>
            <person name="Morales-Cruz A."/>
            <person name="Amrine K.C."/>
            <person name="Cantu D."/>
        </authorList>
    </citation>
    <scope>NUCLEOTIDE SEQUENCE [LARGE SCALE GENOMIC DNA]</scope>
    <source>
        <strain evidence="18">DA912</strain>
    </source>
</reference>
<evidence type="ECO:0000256" key="7">
    <source>
        <dbReference type="ARBA" id="ARBA00022723"/>
    </source>
</evidence>
<keyword evidence="12" id="KW-0843">Virulence</keyword>
<feature type="binding site" evidence="15">
    <location>
        <position position="536"/>
    </location>
    <ligand>
        <name>Ca(2+)</name>
        <dbReference type="ChEBI" id="CHEBI:29108"/>
    </ligand>
</feature>
<feature type="domain" description="Peptidase S53" evidence="17">
    <location>
        <begin position="207"/>
        <end position="585"/>
    </location>
</feature>
<evidence type="ECO:0000256" key="1">
    <source>
        <dbReference type="ARBA" id="ARBA00001910"/>
    </source>
</evidence>
<keyword evidence="14" id="KW-0325">Glycoprotein</keyword>
<feature type="signal peptide" evidence="16">
    <location>
        <begin position="1"/>
        <end position="15"/>
    </location>
</feature>
<evidence type="ECO:0000259" key="17">
    <source>
        <dbReference type="PROSITE" id="PS51695"/>
    </source>
</evidence>
<keyword evidence="11 15" id="KW-0106">Calcium</keyword>
<dbReference type="InterPro" id="IPR036852">
    <property type="entry name" value="Peptidase_S8/S53_dom_sf"/>
</dbReference>
<keyword evidence="8 16" id="KW-0732">Signal</keyword>
<dbReference type="CDD" id="cd04056">
    <property type="entry name" value="Peptidases_S53"/>
    <property type="match status" value="1"/>
</dbReference>
<comment type="caution">
    <text evidence="18">The sequence shown here is derived from an EMBL/GenBank/DDBJ whole genome shotgun (WGS) entry which is preliminary data.</text>
</comment>
<feature type="binding site" evidence="15">
    <location>
        <position position="535"/>
    </location>
    <ligand>
        <name>Ca(2+)</name>
        <dbReference type="ChEBI" id="CHEBI:29108"/>
    </ligand>
</feature>
<name>A0A0G2F9C4_9PEZI</name>
<comment type="subcellular location">
    <subcellularLocation>
        <location evidence="3">Secreted</location>
        <location evidence="3">Extracellular space</location>
    </subcellularLocation>
</comment>
<dbReference type="InterPro" id="IPR030400">
    <property type="entry name" value="Sedolisin_dom"/>
</dbReference>
<keyword evidence="19" id="KW-1185">Reference proteome</keyword>
<dbReference type="PROSITE" id="PS00138">
    <property type="entry name" value="SUBTILASE_SER"/>
    <property type="match status" value="1"/>
</dbReference>
<feature type="active site" description="Charge relay system" evidence="15">
    <location>
        <position position="494"/>
    </location>
</feature>
<dbReference type="GO" id="GO:0008240">
    <property type="term" value="F:tripeptidyl-peptidase activity"/>
    <property type="evidence" value="ECO:0007669"/>
    <property type="project" value="UniProtKB-EC"/>
</dbReference>
<dbReference type="FunFam" id="3.40.50.200:FF:000015">
    <property type="entry name" value="Tripeptidyl peptidase A"/>
    <property type="match status" value="1"/>
</dbReference>
<feature type="chain" id="PRO_5012000322" description="tripeptidyl-peptidase II" evidence="16">
    <location>
        <begin position="16"/>
        <end position="589"/>
    </location>
</feature>
<evidence type="ECO:0000313" key="18">
    <source>
        <dbReference type="EMBL" id="KKY30789.1"/>
    </source>
</evidence>
<reference evidence="18 19" key="1">
    <citation type="submission" date="2015-05" db="EMBL/GenBank/DDBJ databases">
        <title>Distinctive expansion of gene families associated with plant cell wall degradation and secondary metabolism in the genomes of grapevine trunk pathogens.</title>
        <authorList>
            <person name="Lawrence D.P."/>
            <person name="Travadon R."/>
            <person name="Rolshausen P.E."/>
            <person name="Baumgartner K."/>
        </authorList>
    </citation>
    <scope>NUCLEOTIDE SEQUENCE [LARGE SCALE GENOMIC DNA]</scope>
    <source>
        <strain evidence="18">DA912</strain>
    </source>
</reference>
<evidence type="ECO:0000256" key="2">
    <source>
        <dbReference type="ARBA" id="ARBA00002451"/>
    </source>
</evidence>
<organism evidence="18 19">
    <name type="scientific">Diaporthe ampelina</name>
    <dbReference type="NCBI Taxonomy" id="1214573"/>
    <lineage>
        <taxon>Eukaryota</taxon>
        <taxon>Fungi</taxon>
        <taxon>Dikarya</taxon>
        <taxon>Ascomycota</taxon>
        <taxon>Pezizomycotina</taxon>
        <taxon>Sordariomycetes</taxon>
        <taxon>Sordariomycetidae</taxon>
        <taxon>Diaporthales</taxon>
        <taxon>Diaporthaceae</taxon>
        <taxon>Diaporthe</taxon>
    </lineage>
</organism>
<evidence type="ECO:0000256" key="13">
    <source>
        <dbReference type="ARBA" id="ARBA00023145"/>
    </source>
</evidence>
<accession>A0A0G2F9C4</accession>
<keyword evidence="9 15" id="KW-0378">Hydrolase</keyword>
<dbReference type="Gene3D" id="3.40.50.200">
    <property type="entry name" value="Peptidase S8/S53 domain"/>
    <property type="match status" value="1"/>
</dbReference>
<keyword evidence="10 15" id="KW-0720">Serine protease</keyword>
<protein>
    <recommendedName>
        <fullName evidence="4">tripeptidyl-peptidase II</fullName>
        <ecNumber evidence="4">3.4.14.10</ecNumber>
    </recommendedName>
</protein>
<dbReference type="Pfam" id="PF00082">
    <property type="entry name" value="Peptidase_S8"/>
    <property type="match status" value="1"/>
</dbReference>
<evidence type="ECO:0000256" key="4">
    <source>
        <dbReference type="ARBA" id="ARBA00012462"/>
    </source>
</evidence>
<evidence type="ECO:0000256" key="5">
    <source>
        <dbReference type="ARBA" id="ARBA00022525"/>
    </source>
</evidence>
<dbReference type="GO" id="GO:0005576">
    <property type="term" value="C:extracellular region"/>
    <property type="evidence" value="ECO:0007669"/>
    <property type="project" value="UniProtKB-SubCell"/>
</dbReference>
<dbReference type="PANTHER" id="PTHR14218">
    <property type="entry name" value="PROTEASE S8 TRIPEPTIDYL PEPTIDASE I CLN2"/>
    <property type="match status" value="1"/>
</dbReference>
<dbReference type="OrthoDB" id="409122at2759"/>
<dbReference type="InterPro" id="IPR015366">
    <property type="entry name" value="S53_propep"/>
</dbReference>
<gene>
    <name evidence="18" type="ORF">UCDDA912_g09262</name>
</gene>
<evidence type="ECO:0000256" key="3">
    <source>
        <dbReference type="ARBA" id="ARBA00004239"/>
    </source>
</evidence>
<dbReference type="InterPro" id="IPR000209">
    <property type="entry name" value="Peptidase_S8/S53_dom"/>
</dbReference>
<evidence type="ECO:0000256" key="11">
    <source>
        <dbReference type="ARBA" id="ARBA00022837"/>
    </source>
</evidence>
<feature type="active site" description="Charge relay system" evidence="15">
    <location>
        <position position="285"/>
    </location>
</feature>
<feature type="binding site" evidence="15">
    <location>
        <position position="563"/>
    </location>
    <ligand>
        <name>Ca(2+)</name>
        <dbReference type="ChEBI" id="CHEBI:29108"/>
    </ligand>
</feature>
<dbReference type="SMART" id="SM00944">
    <property type="entry name" value="Pro-kuma_activ"/>
    <property type="match status" value="1"/>
</dbReference>
<dbReference type="GO" id="GO:0006508">
    <property type="term" value="P:proteolysis"/>
    <property type="evidence" value="ECO:0007669"/>
    <property type="project" value="UniProtKB-KW"/>
</dbReference>
<comment type="cofactor">
    <cofactor evidence="15">
        <name>Ca(2+)</name>
        <dbReference type="ChEBI" id="CHEBI:29108"/>
    </cofactor>
    <text evidence="15">Binds 1 Ca(2+) ion per subunit.</text>
</comment>
<dbReference type="SUPFAM" id="SSF52743">
    <property type="entry name" value="Subtilisin-like"/>
    <property type="match status" value="1"/>
</dbReference>
<evidence type="ECO:0000256" key="15">
    <source>
        <dbReference type="PROSITE-ProRule" id="PRU01032"/>
    </source>
</evidence>
<evidence type="ECO:0000256" key="9">
    <source>
        <dbReference type="ARBA" id="ARBA00022801"/>
    </source>
</evidence>
<comment type="catalytic activity">
    <reaction evidence="1">
        <text>Release of an N-terminal tripeptide from a polypeptide.</text>
        <dbReference type="EC" id="3.4.14.10"/>
    </reaction>
</comment>
<dbReference type="SUPFAM" id="SSF54897">
    <property type="entry name" value="Protease propeptides/inhibitors"/>
    <property type="match status" value="1"/>
</dbReference>
<keyword evidence="7 15" id="KW-0479">Metal-binding</keyword>
<evidence type="ECO:0000256" key="10">
    <source>
        <dbReference type="ARBA" id="ARBA00022825"/>
    </source>
</evidence>
<feature type="binding site" evidence="15">
    <location>
        <position position="565"/>
    </location>
    <ligand>
        <name>Ca(2+)</name>
        <dbReference type="ChEBI" id="CHEBI:29108"/>
    </ligand>
</feature>
<evidence type="ECO:0000256" key="14">
    <source>
        <dbReference type="ARBA" id="ARBA00023180"/>
    </source>
</evidence>
<dbReference type="Proteomes" id="UP000034680">
    <property type="component" value="Unassembled WGS sequence"/>
</dbReference>
<evidence type="ECO:0000256" key="6">
    <source>
        <dbReference type="ARBA" id="ARBA00022670"/>
    </source>
</evidence>
<dbReference type="GO" id="GO:0004252">
    <property type="term" value="F:serine-type endopeptidase activity"/>
    <property type="evidence" value="ECO:0007669"/>
    <property type="project" value="UniProtKB-UniRule"/>
</dbReference>